<accession>A0A820RKM1</accession>
<evidence type="ECO:0000313" key="4">
    <source>
        <dbReference type="Proteomes" id="UP000663851"/>
    </source>
</evidence>
<feature type="transmembrane region" description="Helical" evidence="2">
    <location>
        <begin position="378"/>
        <end position="399"/>
    </location>
</feature>
<feature type="transmembrane region" description="Helical" evidence="2">
    <location>
        <begin position="52"/>
        <end position="79"/>
    </location>
</feature>
<sequence length="659" mass="72178">MDKTNETIETRYDVPNKSQSSSSSRRPTKQQQHNNFIANLQRFFKTQKYTKTLLTVFLASLTLIIMSLVALAIILPLVLQKQSLTTASCVLPYVRSSSTGNCVNILIDFNNCGADGNICLSNYTSCSGGLCSTVPVIQLTSYTSIWTGAINGPSDDDTFNMTLPFDIQVYTTTSSFIQLTTNGVICLSTCSDAWLETALSSSYFGAAVLPYWDDLFIDSKTWQGIYYASQGTTPTRTLVLEYYTSRYGSPSEYYHFQVKFFEATPAVVQFIYYDAFDTGASCTVGVQGTSEMIFLQILISGKPNIPRRSLSYAPRTSTIPTIVQYKNKSKEVGHEILVEPKRSNTKSSTTTKNDDRNETLFKVNQASRFWCQCSPTCLLLIPLILMLLGGAIAATVVLLTKTPTGVTLAATTTTTSATTIVCVSSYVPTPSQACVNVIIEFHNCGTVGHVCPNTNLSCSASVCSTDPSIQLPNPHTGISGSSGASIDDIIYPDSLPFSITLCGTTTNQVTVTSTDVLCLRGCSTAFTETALPKSLFNGTTVFLLCDDLYIYADTSQGIYYQADGQASNRTLTFEYYMSHYSQPTQLYQFRVKFFETAPGIVQFKFFYDVDGDSSCTVGVQNSYSGPFMQYSYNQTNSVHPNMTLTFNTNLGAYTHTAAC</sequence>
<evidence type="ECO:0000313" key="3">
    <source>
        <dbReference type="EMBL" id="CAF4437916.1"/>
    </source>
</evidence>
<gene>
    <name evidence="3" type="ORF">HFQ381_LOCUS22885</name>
</gene>
<comment type="caution">
    <text evidence="3">The sequence shown here is derived from an EMBL/GenBank/DDBJ whole genome shotgun (WGS) entry which is preliminary data.</text>
</comment>
<reference evidence="3" key="1">
    <citation type="submission" date="2021-02" db="EMBL/GenBank/DDBJ databases">
        <authorList>
            <person name="Nowell W R."/>
        </authorList>
    </citation>
    <scope>NUCLEOTIDE SEQUENCE</scope>
</reference>
<evidence type="ECO:0000256" key="2">
    <source>
        <dbReference type="SAM" id="Phobius"/>
    </source>
</evidence>
<organism evidence="3 4">
    <name type="scientific">Rotaria socialis</name>
    <dbReference type="NCBI Taxonomy" id="392032"/>
    <lineage>
        <taxon>Eukaryota</taxon>
        <taxon>Metazoa</taxon>
        <taxon>Spiralia</taxon>
        <taxon>Gnathifera</taxon>
        <taxon>Rotifera</taxon>
        <taxon>Eurotatoria</taxon>
        <taxon>Bdelloidea</taxon>
        <taxon>Philodinida</taxon>
        <taxon>Philodinidae</taxon>
        <taxon>Rotaria</taxon>
    </lineage>
</organism>
<proteinExistence type="predicted"/>
<feature type="region of interest" description="Disordered" evidence="1">
    <location>
        <begin position="1"/>
        <end position="31"/>
    </location>
</feature>
<name>A0A820RKM1_9BILA</name>
<keyword evidence="2" id="KW-0812">Transmembrane</keyword>
<keyword evidence="2" id="KW-0472">Membrane</keyword>
<keyword evidence="2" id="KW-1133">Transmembrane helix</keyword>
<dbReference type="EMBL" id="CAJOBO010002212">
    <property type="protein sequence ID" value="CAF4437916.1"/>
    <property type="molecule type" value="Genomic_DNA"/>
</dbReference>
<dbReference type="AlphaFoldDB" id="A0A820RKM1"/>
<dbReference type="Proteomes" id="UP000663851">
    <property type="component" value="Unassembled WGS sequence"/>
</dbReference>
<feature type="compositionally biased region" description="Basic and acidic residues" evidence="1">
    <location>
        <begin position="1"/>
        <end position="14"/>
    </location>
</feature>
<evidence type="ECO:0000256" key="1">
    <source>
        <dbReference type="SAM" id="MobiDB-lite"/>
    </source>
</evidence>
<protein>
    <submittedName>
        <fullName evidence="3">Uncharacterized protein</fullName>
    </submittedName>
</protein>